<reference evidence="1 2" key="1">
    <citation type="submission" date="2008-12" db="EMBL/GenBank/DDBJ databases">
        <authorList>
            <person name="Fulton L."/>
            <person name="Clifton S."/>
            <person name="Fulton B."/>
            <person name="Xu J."/>
            <person name="Minx P."/>
            <person name="Pepin K.H."/>
            <person name="Johnson M."/>
            <person name="Bhonagiri V."/>
            <person name="Nash W.E."/>
            <person name="Mardis E.R."/>
            <person name="Wilson R.K."/>
        </authorList>
    </citation>
    <scope>NUCLEOTIDE SEQUENCE [LARGE SCALE GENOMIC DNA]</scope>
    <source>
        <strain evidence="1 2">DSM 14838</strain>
    </source>
</reference>
<dbReference type="AlphaFoldDB" id="E2NG23"/>
<organism evidence="1 2">
    <name type="scientific">Bacteroides cellulosilyticus DSM 14838</name>
    <dbReference type="NCBI Taxonomy" id="537012"/>
    <lineage>
        <taxon>Bacteria</taxon>
        <taxon>Pseudomonadati</taxon>
        <taxon>Bacteroidota</taxon>
        <taxon>Bacteroidia</taxon>
        <taxon>Bacteroidales</taxon>
        <taxon>Bacteroidaceae</taxon>
        <taxon>Bacteroides</taxon>
    </lineage>
</organism>
<protein>
    <submittedName>
        <fullName evidence="1">Uncharacterized protein</fullName>
    </submittedName>
</protein>
<accession>E2NG23</accession>
<evidence type="ECO:0000313" key="2">
    <source>
        <dbReference type="Proteomes" id="UP000003711"/>
    </source>
</evidence>
<gene>
    <name evidence="1" type="ORF">BACCELL_03245</name>
</gene>
<reference evidence="1 2" key="2">
    <citation type="submission" date="2009-01" db="EMBL/GenBank/DDBJ databases">
        <title>Draft genome sequence of Bacteroides cellulosilyticus (DSM 14838).</title>
        <authorList>
            <person name="Sudarsanam P."/>
            <person name="Ley R."/>
            <person name="Guruge J."/>
            <person name="Turnbaugh P.J."/>
            <person name="Mahowald M."/>
            <person name="Liep D."/>
            <person name="Gordon J."/>
        </authorList>
    </citation>
    <scope>NUCLEOTIDE SEQUENCE [LARGE SCALE GENOMIC DNA]</scope>
    <source>
        <strain evidence="1 2">DSM 14838</strain>
    </source>
</reference>
<dbReference type="HOGENOM" id="CLU_3164413_0_0_10"/>
<proteinExistence type="predicted"/>
<name>E2NG23_9BACE</name>
<sequence length="47" mass="5575">MFPYRQKKCSLKQIGSRSILAILRQKSRKSNCSRMIGIVIRKYMINE</sequence>
<evidence type="ECO:0000313" key="1">
    <source>
        <dbReference type="EMBL" id="EEF89088.1"/>
    </source>
</evidence>
<comment type="caution">
    <text evidence="1">The sequence shown here is derived from an EMBL/GenBank/DDBJ whole genome shotgun (WGS) entry which is preliminary data.</text>
</comment>
<dbReference type="EMBL" id="ACCH01000231">
    <property type="protein sequence ID" value="EEF89088.1"/>
    <property type="molecule type" value="Genomic_DNA"/>
</dbReference>
<dbReference type="Proteomes" id="UP000003711">
    <property type="component" value="Unassembled WGS sequence"/>
</dbReference>